<dbReference type="NCBIfam" id="NF033563">
    <property type="entry name" value="transpos_IS30"/>
    <property type="match status" value="1"/>
</dbReference>
<reference evidence="4 5" key="1">
    <citation type="submission" date="2021-01" db="EMBL/GenBank/DDBJ databases">
        <title>Whole genome shotgun sequence of Catellatospora bangladeshensis NBRC 107357.</title>
        <authorList>
            <person name="Komaki H."/>
            <person name="Tamura T."/>
        </authorList>
    </citation>
    <scope>NUCLEOTIDE SEQUENCE [LARGE SCALE GENOMIC DNA]</scope>
    <source>
        <strain evidence="4 5">NBRC 107357</strain>
    </source>
</reference>
<name>A0A8J3JZE9_9ACTN</name>
<comment type="similarity">
    <text evidence="2">Belongs to the transposase IS30 family.</text>
</comment>
<dbReference type="InterPro" id="IPR051917">
    <property type="entry name" value="Transposase-Integrase"/>
</dbReference>
<evidence type="ECO:0000256" key="2">
    <source>
        <dbReference type="ARBA" id="ARBA00006363"/>
    </source>
</evidence>
<dbReference type="InterPro" id="IPR053392">
    <property type="entry name" value="Transposase_IS30-like"/>
</dbReference>
<dbReference type="Gene3D" id="3.30.420.10">
    <property type="entry name" value="Ribonuclease H-like superfamily/Ribonuclease H"/>
    <property type="match status" value="1"/>
</dbReference>
<dbReference type="PROSITE" id="PS50994">
    <property type="entry name" value="INTEGRASE"/>
    <property type="match status" value="1"/>
</dbReference>
<dbReference type="PANTHER" id="PTHR10948:SF23">
    <property type="entry name" value="TRANSPOSASE INSI FOR INSERTION SEQUENCE ELEMENT IS30A-RELATED"/>
    <property type="match status" value="1"/>
</dbReference>
<dbReference type="GO" id="GO:0003677">
    <property type="term" value="F:DNA binding"/>
    <property type="evidence" value="ECO:0007669"/>
    <property type="project" value="InterPro"/>
</dbReference>
<dbReference type="GO" id="GO:0006313">
    <property type="term" value="P:DNA transposition"/>
    <property type="evidence" value="ECO:0007669"/>
    <property type="project" value="InterPro"/>
</dbReference>
<comment type="caution">
    <text evidence="4">The sequence shown here is derived from an EMBL/GenBank/DDBJ whole genome shotgun (WGS) entry which is preliminary data.</text>
</comment>
<dbReference type="InterPro" id="IPR036397">
    <property type="entry name" value="RNaseH_sf"/>
</dbReference>
<dbReference type="PANTHER" id="PTHR10948">
    <property type="entry name" value="TRANSPOSASE"/>
    <property type="match status" value="1"/>
</dbReference>
<dbReference type="InterPro" id="IPR001598">
    <property type="entry name" value="Transposase_IS30_CS"/>
</dbReference>
<feature type="domain" description="Integrase catalytic" evidence="3">
    <location>
        <begin position="186"/>
        <end position="350"/>
    </location>
</feature>
<dbReference type="GO" id="GO:0004803">
    <property type="term" value="F:transposase activity"/>
    <property type="evidence" value="ECO:0007669"/>
    <property type="project" value="InterPro"/>
</dbReference>
<sequence length="355" mass="39392">MAKAHVLTAGHRQVIENMWGLGSTYAQIATVVGVAVSSVWREIRRSNSSRHGVKNPLGATRGGLYRWGYRAGWAEAKAGERRKRPKARRLGDGPVRDQVVQWLRLRWSPTQIAGRLRTEFTDRPEMHVSHETIYQAVFLQTRGSLRELLDDALRSGRGARRSQSRAAQAARKALSGRPWVTEDIHIAARPAEATDRAVPGHWEGDLVIGRAGTSGIVTLVERSTRYVLLGALPGGRTSPEVLDVVRDLLGRLPTHLVRSLTWDQGNEMAGHAAFTLATKCPIYVCDPHAPWQRGTNENTNGLLRQYFPKGKTDFRTIDQAHLDTVAVELNGRPRQTLGWQTPAEALERVLVAPTV</sequence>
<dbReference type="Proteomes" id="UP000601223">
    <property type="component" value="Unassembled WGS sequence"/>
</dbReference>
<dbReference type="EMBL" id="BONF01000102">
    <property type="protein sequence ID" value="GIF86554.1"/>
    <property type="molecule type" value="Genomic_DNA"/>
</dbReference>
<keyword evidence="5" id="KW-1185">Reference proteome</keyword>
<dbReference type="AlphaFoldDB" id="A0A8J3JZE9"/>
<organism evidence="4 5">
    <name type="scientific">Catellatospora bangladeshensis</name>
    <dbReference type="NCBI Taxonomy" id="310355"/>
    <lineage>
        <taxon>Bacteria</taxon>
        <taxon>Bacillati</taxon>
        <taxon>Actinomycetota</taxon>
        <taxon>Actinomycetes</taxon>
        <taxon>Micromonosporales</taxon>
        <taxon>Micromonosporaceae</taxon>
        <taxon>Catellatospora</taxon>
    </lineage>
</organism>
<dbReference type="RefSeq" id="WP_203757693.1">
    <property type="nucleotide sequence ID" value="NZ_BONF01000102.1"/>
</dbReference>
<comment type="function">
    <text evidence="1">Required for the transposition of the insertion element.</text>
</comment>
<dbReference type="InterPro" id="IPR001584">
    <property type="entry name" value="Integrase_cat-core"/>
</dbReference>
<dbReference type="SUPFAM" id="SSF53098">
    <property type="entry name" value="Ribonuclease H-like"/>
    <property type="match status" value="1"/>
</dbReference>
<gene>
    <name evidence="4" type="ORF">Cba03nite_79030</name>
</gene>
<evidence type="ECO:0000259" key="3">
    <source>
        <dbReference type="PROSITE" id="PS50994"/>
    </source>
</evidence>
<dbReference type="InterPro" id="IPR012337">
    <property type="entry name" value="RNaseH-like_sf"/>
</dbReference>
<dbReference type="PROSITE" id="PS01043">
    <property type="entry name" value="TRANSPOSASE_IS30"/>
    <property type="match status" value="1"/>
</dbReference>
<evidence type="ECO:0000256" key="1">
    <source>
        <dbReference type="ARBA" id="ARBA00002190"/>
    </source>
</evidence>
<protein>
    <submittedName>
        <fullName evidence="4">IS30 family transposase</fullName>
    </submittedName>
</protein>
<evidence type="ECO:0000313" key="4">
    <source>
        <dbReference type="EMBL" id="GIF86554.1"/>
    </source>
</evidence>
<evidence type="ECO:0000313" key="5">
    <source>
        <dbReference type="Proteomes" id="UP000601223"/>
    </source>
</evidence>
<accession>A0A8J3JZE9</accession>
<dbReference type="GO" id="GO:0015074">
    <property type="term" value="P:DNA integration"/>
    <property type="evidence" value="ECO:0007669"/>
    <property type="project" value="InterPro"/>
</dbReference>
<proteinExistence type="inferred from homology"/>
<dbReference type="GO" id="GO:0005829">
    <property type="term" value="C:cytosol"/>
    <property type="evidence" value="ECO:0007669"/>
    <property type="project" value="TreeGrafter"/>
</dbReference>